<feature type="region of interest" description="Disordered" evidence="8">
    <location>
        <begin position="437"/>
        <end position="486"/>
    </location>
</feature>
<evidence type="ECO:0000256" key="9">
    <source>
        <dbReference type="SAM" id="SignalP"/>
    </source>
</evidence>
<proteinExistence type="inferred from homology"/>
<dbReference type="PANTHER" id="PTHR31956">
    <property type="entry name" value="NON-SPECIFIC PHOSPHOLIPASE C4-RELATED"/>
    <property type="match status" value="1"/>
</dbReference>
<dbReference type="EC" id="3.1.4.3" evidence="3"/>
<dbReference type="InterPro" id="IPR017850">
    <property type="entry name" value="Alkaline_phosphatase_core_sf"/>
</dbReference>
<evidence type="ECO:0000256" key="7">
    <source>
        <dbReference type="ARBA" id="ARBA00048421"/>
    </source>
</evidence>
<name>A0ABW3FZT4_9PSEU</name>
<dbReference type="CDD" id="cd16014">
    <property type="entry name" value="PLC"/>
    <property type="match status" value="1"/>
</dbReference>
<dbReference type="PANTHER" id="PTHR31956:SF1">
    <property type="entry name" value="NON-SPECIFIC PHOSPHOLIPASE C1"/>
    <property type="match status" value="1"/>
</dbReference>
<evidence type="ECO:0000256" key="6">
    <source>
        <dbReference type="ARBA" id="ARBA00023026"/>
    </source>
</evidence>
<comment type="subcellular location">
    <subcellularLocation>
        <location evidence="1">Secreted</location>
        <location evidence="1">Cell wall</location>
    </subcellularLocation>
</comment>
<reference evidence="11" key="1">
    <citation type="journal article" date="2019" name="Int. J. Syst. Evol. Microbiol.">
        <title>The Global Catalogue of Microorganisms (GCM) 10K type strain sequencing project: providing services to taxonomists for standard genome sequencing and annotation.</title>
        <authorList>
            <consortium name="The Broad Institute Genomics Platform"/>
            <consortium name="The Broad Institute Genome Sequencing Center for Infectious Disease"/>
            <person name="Wu L."/>
            <person name="Ma J."/>
        </authorList>
    </citation>
    <scope>NUCLEOTIDE SEQUENCE [LARGE SCALE GENOMIC DNA]</scope>
    <source>
        <strain evidence="11">CCUG 56401</strain>
    </source>
</reference>
<feature type="compositionally biased region" description="Basic and acidic residues" evidence="8">
    <location>
        <begin position="457"/>
        <end position="473"/>
    </location>
</feature>
<evidence type="ECO:0000313" key="11">
    <source>
        <dbReference type="Proteomes" id="UP001597018"/>
    </source>
</evidence>
<dbReference type="Pfam" id="PF04185">
    <property type="entry name" value="Phosphoesterase"/>
    <property type="match status" value="1"/>
</dbReference>
<keyword evidence="4" id="KW-0134">Cell wall</keyword>
<evidence type="ECO:0000256" key="4">
    <source>
        <dbReference type="ARBA" id="ARBA00022512"/>
    </source>
</evidence>
<accession>A0ABW3FZT4</accession>
<feature type="chain" id="PRO_5045457846" description="phospholipase C" evidence="9">
    <location>
        <begin position="20"/>
        <end position="486"/>
    </location>
</feature>
<dbReference type="InterPro" id="IPR007312">
    <property type="entry name" value="Phosphoesterase"/>
</dbReference>
<protein>
    <recommendedName>
        <fullName evidence="3">phospholipase C</fullName>
        <ecNumber evidence="3">3.1.4.3</ecNumber>
    </recommendedName>
</protein>
<evidence type="ECO:0000256" key="5">
    <source>
        <dbReference type="ARBA" id="ARBA00022801"/>
    </source>
</evidence>
<dbReference type="Proteomes" id="UP001597018">
    <property type="component" value="Unassembled WGS sequence"/>
</dbReference>
<evidence type="ECO:0000256" key="3">
    <source>
        <dbReference type="ARBA" id="ARBA00012018"/>
    </source>
</evidence>
<dbReference type="PROSITE" id="PS51318">
    <property type="entry name" value="TAT"/>
    <property type="match status" value="1"/>
</dbReference>
<comment type="similarity">
    <text evidence="2">Belongs to the bacterial phospholipase C family.</text>
</comment>
<sequence length="486" mass="53127">MAGMTRRRLLGATAGTAAAAAASSLLPPNVRRALAQGTPARGSLRDIEHVVLLMQENRSFDHYFGTLSGVRGFDDPNAITLPDGRSVFYQPDEQNPAGYALPFHLDTHATNAQKIPSTSHAWQVQHDSLNHGKMDGWLAAHRKADGKNGPYVMGYHTRADLPFQYALAEAFTICDGYFCSVLGPTWPNRMMWMTGTIDPNGEHAGPILDNKAPDGGYRWKTYAERLTEAGVSWRVYEQSDTYGCNVLENFAAYRNSGPNSPLRVNGITHRPEGRFEYDARHDKLPTVSWIITTSTQSEHPDYTPAEGAAFVASKIDAIAANPDVWAKTAFILSYDENDGLFDHVVPPIPPEGTPDEFVHGTSPGGTAGNGLWVGGGFRVPCIIVSPWTAGGWVCGEPFDHTSQLRFLEKITGVEEPNISAWRRNTFGDLTSAFRFAEPGAEPPVLPDTSGPLTLSRYEAEHLPAPEFPGKDQKPPQQEPGSRPHLP</sequence>
<dbReference type="EMBL" id="JBHTIW010000047">
    <property type="protein sequence ID" value="MFD0923927.1"/>
    <property type="molecule type" value="Genomic_DNA"/>
</dbReference>
<evidence type="ECO:0000256" key="1">
    <source>
        <dbReference type="ARBA" id="ARBA00004191"/>
    </source>
</evidence>
<gene>
    <name evidence="10" type="ORF">ACFQ16_29625</name>
</gene>
<dbReference type="InterPro" id="IPR006311">
    <property type="entry name" value="TAT_signal"/>
</dbReference>
<feature type="signal peptide" evidence="9">
    <location>
        <begin position="1"/>
        <end position="19"/>
    </location>
</feature>
<comment type="catalytic activity">
    <reaction evidence="7">
        <text>a 1,2-diacyl-sn-glycero-3-phosphocholine + H2O = phosphocholine + a 1,2-diacyl-sn-glycerol + H(+)</text>
        <dbReference type="Rhea" id="RHEA:10604"/>
        <dbReference type="ChEBI" id="CHEBI:15377"/>
        <dbReference type="ChEBI" id="CHEBI:15378"/>
        <dbReference type="ChEBI" id="CHEBI:17815"/>
        <dbReference type="ChEBI" id="CHEBI:57643"/>
        <dbReference type="ChEBI" id="CHEBI:295975"/>
        <dbReference type="EC" id="3.1.4.3"/>
    </reaction>
    <physiologicalReaction direction="left-to-right" evidence="7">
        <dbReference type="Rhea" id="RHEA:10605"/>
    </physiologicalReaction>
</comment>
<keyword evidence="4" id="KW-0964">Secreted</keyword>
<evidence type="ECO:0000256" key="8">
    <source>
        <dbReference type="SAM" id="MobiDB-lite"/>
    </source>
</evidence>
<keyword evidence="9" id="KW-0732">Signal</keyword>
<dbReference type="RefSeq" id="WP_263252383.1">
    <property type="nucleotide sequence ID" value="NZ_BAABLT010000044.1"/>
</dbReference>
<comment type="caution">
    <text evidence="10">The sequence shown here is derived from an EMBL/GenBank/DDBJ whole genome shotgun (WGS) entry which is preliminary data.</text>
</comment>
<keyword evidence="11" id="KW-1185">Reference proteome</keyword>
<dbReference type="Gene3D" id="3.40.720.10">
    <property type="entry name" value="Alkaline Phosphatase, subunit A"/>
    <property type="match status" value="2"/>
</dbReference>
<keyword evidence="5" id="KW-0378">Hydrolase</keyword>
<keyword evidence="6" id="KW-0843">Virulence</keyword>
<organism evidence="10 11">
    <name type="scientific">Saccharopolyspora rosea</name>
    <dbReference type="NCBI Taxonomy" id="524884"/>
    <lineage>
        <taxon>Bacteria</taxon>
        <taxon>Bacillati</taxon>
        <taxon>Actinomycetota</taxon>
        <taxon>Actinomycetes</taxon>
        <taxon>Pseudonocardiales</taxon>
        <taxon>Pseudonocardiaceae</taxon>
        <taxon>Saccharopolyspora</taxon>
    </lineage>
</organism>
<evidence type="ECO:0000256" key="2">
    <source>
        <dbReference type="ARBA" id="ARBA00009717"/>
    </source>
</evidence>
<evidence type="ECO:0000313" key="10">
    <source>
        <dbReference type="EMBL" id="MFD0923927.1"/>
    </source>
</evidence>